<dbReference type="EC" id="5.1.3.3" evidence="4 8"/>
<dbReference type="Pfam" id="PF01263">
    <property type="entry name" value="Aldose_epim"/>
    <property type="match status" value="1"/>
</dbReference>
<dbReference type="GO" id="GO:0004034">
    <property type="term" value="F:aldose 1-epimerase activity"/>
    <property type="evidence" value="ECO:0007669"/>
    <property type="project" value="UniProtKB-EC"/>
</dbReference>
<dbReference type="InterPro" id="IPR015443">
    <property type="entry name" value="Aldose_1-epimerase"/>
</dbReference>
<dbReference type="UniPathway" id="UPA00242"/>
<dbReference type="CDD" id="cd09019">
    <property type="entry name" value="galactose_mutarotase_like"/>
    <property type="match status" value="1"/>
</dbReference>
<comment type="caution">
    <text evidence="9">The sequence shown here is derived from an EMBL/GenBank/DDBJ whole genome shotgun (WGS) entry which is preliminary data.</text>
</comment>
<dbReference type="InterPro" id="IPR008183">
    <property type="entry name" value="Aldose_1/G6P_1-epimerase"/>
</dbReference>
<dbReference type="AlphaFoldDB" id="A0A7Z9ASV1"/>
<evidence type="ECO:0000256" key="6">
    <source>
        <dbReference type="ARBA" id="ARBA00023235"/>
    </source>
</evidence>
<evidence type="ECO:0000256" key="4">
    <source>
        <dbReference type="ARBA" id="ARBA00013185"/>
    </source>
</evidence>
<gene>
    <name evidence="9" type="primary">mro</name>
    <name evidence="9" type="ORF">NCTC12204_00271</name>
</gene>
<reference evidence="9 10" key="1">
    <citation type="submission" date="2019-05" db="EMBL/GenBank/DDBJ databases">
        <authorList>
            <consortium name="Pathogen Informatics"/>
        </authorList>
    </citation>
    <scope>NUCLEOTIDE SEQUENCE [LARGE SCALE GENOMIC DNA]</scope>
    <source>
        <strain evidence="9 10">NCTC12204</strain>
    </source>
</reference>
<dbReference type="GO" id="GO:0005737">
    <property type="term" value="C:cytoplasm"/>
    <property type="evidence" value="ECO:0007669"/>
    <property type="project" value="TreeGrafter"/>
</dbReference>
<evidence type="ECO:0000256" key="5">
    <source>
        <dbReference type="ARBA" id="ARBA00014165"/>
    </source>
</evidence>
<dbReference type="InterPro" id="IPR011013">
    <property type="entry name" value="Gal_mutarotase_sf_dom"/>
</dbReference>
<dbReference type="PIRSF" id="PIRSF005096">
    <property type="entry name" value="GALM"/>
    <property type="match status" value="1"/>
</dbReference>
<dbReference type="GO" id="GO:0033499">
    <property type="term" value="P:galactose catabolic process via UDP-galactose, Leloir pathway"/>
    <property type="evidence" value="ECO:0007669"/>
    <property type="project" value="TreeGrafter"/>
</dbReference>
<dbReference type="EMBL" id="CABEEP010000001">
    <property type="protein sequence ID" value="VTQ58988.1"/>
    <property type="molecule type" value="Genomic_DNA"/>
</dbReference>
<keyword evidence="7 8" id="KW-0119">Carbohydrate metabolism</keyword>
<comment type="catalytic activity">
    <reaction evidence="1 8">
        <text>alpha-D-glucose = beta-D-glucose</text>
        <dbReference type="Rhea" id="RHEA:10264"/>
        <dbReference type="ChEBI" id="CHEBI:15903"/>
        <dbReference type="ChEBI" id="CHEBI:17925"/>
        <dbReference type="EC" id="5.1.3.3"/>
    </reaction>
</comment>
<dbReference type="SUPFAM" id="SSF74650">
    <property type="entry name" value="Galactose mutarotase-like"/>
    <property type="match status" value="1"/>
</dbReference>
<dbReference type="InterPro" id="IPR047215">
    <property type="entry name" value="Galactose_mutarotase-like"/>
</dbReference>
<evidence type="ECO:0000313" key="10">
    <source>
        <dbReference type="Proteomes" id="UP000352698"/>
    </source>
</evidence>
<comment type="pathway">
    <text evidence="2 8">Carbohydrate metabolism; hexose metabolism.</text>
</comment>
<proteinExistence type="inferred from homology"/>
<dbReference type="InterPro" id="IPR018052">
    <property type="entry name" value="Ald1_epimerase_CS"/>
</dbReference>
<dbReference type="RefSeq" id="WP_010736919.1">
    <property type="nucleotide sequence ID" value="NZ_AP027299.1"/>
</dbReference>
<evidence type="ECO:0000256" key="3">
    <source>
        <dbReference type="ARBA" id="ARBA00006206"/>
    </source>
</evidence>
<protein>
    <recommendedName>
        <fullName evidence="5 8">Aldose 1-epimerase</fullName>
        <ecNumber evidence="4 8">5.1.3.3</ecNumber>
    </recommendedName>
</protein>
<evidence type="ECO:0000256" key="2">
    <source>
        <dbReference type="ARBA" id="ARBA00005028"/>
    </source>
</evidence>
<evidence type="ECO:0000256" key="1">
    <source>
        <dbReference type="ARBA" id="ARBA00001614"/>
    </source>
</evidence>
<evidence type="ECO:0000256" key="7">
    <source>
        <dbReference type="ARBA" id="ARBA00023277"/>
    </source>
</evidence>
<name>A0A7Z9ASV1_ENTHR</name>
<evidence type="ECO:0000256" key="8">
    <source>
        <dbReference type="PIRNR" id="PIRNR005096"/>
    </source>
</evidence>
<dbReference type="PROSITE" id="PS00545">
    <property type="entry name" value="ALDOSE_1_EPIMERASE"/>
    <property type="match status" value="1"/>
</dbReference>
<sequence length="340" mass="37781">MSKPSITVIPIPNTNLKQITLKNDELTVVLLNYGARLHQILAPDKNGHLENVLLSYDSLEDVLKDQSYFGATIGPVAGRIKNGSWADHQLEKNEGNHHIHGGSNGWAFQYWEVEVFETPTAIGVVFYLQDTFSGYPGPITATVTYQIVQNNLEMITKTSSSTETICNPTNHAYFNLSGNGKRDIYDHELTIQTDGILALDHEKIPTGEVIALSDLPLNFKHPHSLLEILTNDPNGLDDAFVLSTPKRTKKILTLTEKQAGRQLSIATTSKSMVLFSTTGFEADFLINGQKMHSNYGLAIEPQELPDAVHFPEFGSIALYPGQEKICSTTYQFHRLNEKQV</sequence>
<accession>A0A7Z9ASV1</accession>
<dbReference type="PANTHER" id="PTHR10091">
    <property type="entry name" value="ALDOSE-1-EPIMERASE"/>
    <property type="match status" value="1"/>
</dbReference>
<dbReference type="GO" id="GO:0006006">
    <property type="term" value="P:glucose metabolic process"/>
    <property type="evidence" value="ECO:0007669"/>
    <property type="project" value="TreeGrafter"/>
</dbReference>
<dbReference type="GO" id="GO:0030246">
    <property type="term" value="F:carbohydrate binding"/>
    <property type="evidence" value="ECO:0007669"/>
    <property type="project" value="InterPro"/>
</dbReference>
<dbReference type="InterPro" id="IPR014718">
    <property type="entry name" value="GH-type_carb-bd"/>
</dbReference>
<evidence type="ECO:0000313" key="9">
    <source>
        <dbReference type="EMBL" id="VTQ58988.1"/>
    </source>
</evidence>
<comment type="similarity">
    <text evidence="3 8">Belongs to the aldose epimerase family.</text>
</comment>
<dbReference type="Gene3D" id="2.70.98.10">
    <property type="match status" value="1"/>
</dbReference>
<organism evidence="9 10">
    <name type="scientific">Enterococcus hirae</name>
    <dbReference type="NCBI Taxonomy" id="1354"/>
    <lineage>
        <taxon>Bacteria</taxon>
        <taxon>Bacillati</taxon>
        <taxon>Bacillota</taxon>
        <taxon>Bacilli</taxon>
        <taxon>Lactobacillales</taxon>
        <taxon>Enterococcaceae</taxon>
        <taxon>Enterococcus</taxon>
    </lineage>
</organism>
<dbReference type="PANTHER" id="PTHR10091:SF0">
    <property type="entry name" value="GALACTOSE MUTAROTASE"/>
    <property type="match status" value="1"/>
</dbReference>
<keyword evidence="6 8" id="KW-0413">Isomerase</keyword>
<dbReference type="Proteomes" id="UP000352698">
    <property type="component" value="Unassembled WGS sequence"/>
</dbReference>